<evidence type="ECO:0000256" key="6">
    <source>
        <dbReference type="ARBA" id="ARBA00022741"/>
    </source>
</evidence>
<feature type="domain" description="ABC transporter" evidence="11">
    <location>
        <begin position="318"/>
        <end position="525"/>
    </location>
</feature>
<dbReference type="InterPro" id="IPR017871">
    <property type="entry name" value="ABC_transporter-like_CS"/>
</dbReference>
<reference evidence="12 13" key="1">
    <citation type="submission" date="2018-08" db="EMBL/GenBank/DDBJ databases">
        <title>A genome reference for cultivated species of the human gut microbiota.</title>
        <authorList>
            <person name="Zou Y."/>
            <person name="Xue W."/>
            <person name="Luo G."/>
        </authorList>
    </citation>
    <scope>NUCLEOTIDE SEQUENCE [LARGE SCALE GENOMIC DNA]</scope>
    <source>
        <strain evidence="12 13">AM44-11BH</strain>
    </source>
</reference>
<keyword evidence="8" id="KW-1278">Translocase</keyword>
<dbReference type="InterPro" id="IPR003593">
    <property type="entry name" value="AAA+_ATPase"/>
</dbReference>
<keyword evidence="13" id="KW-1185">Reference proteome</keyword>
<dbReference type="CDD" id="cd03225">
    <property type="entry name" value="ABC_cobalt_CbiO_domain1"/>
    <property type="match status" value="2"/>
</dbReference>
<proteinExistence type="inferred from homology"/>
<dbReference type="InterPro" id="IPR050095">
    <property type="entry name" value="ECF_ABC_transporter_ATP-bd"/>
</dbReference>
<evidence type="ECO:0000256" key="8">
    <source>
        <dbReference type="ARBA" id="ARBA00022967"/>
    </source>
</evidence>
<dbReference type="PANTHER" id="PTHR43553:SF23">
    <property type="entry name" value="ABC TRANSPORTER ATP-BINDING COMPONENT"/>
    <property type="match status" value="1"/>
</dbReference>
<feature type="domain" description="ABC transporter" evidence="11">
    <location>
        <begin position="4"/>
        <end position="242"/>
    </location>
</feature>
<evidence type="ECO:0000256" key="10">
    <source>
        <dbReference type="ARBA" id="ARBA00025157"/>
    </source>
</evidence>
<dbReference type="PROSITE" id="PS00211">
    <property type="entry name" value="ABC_TRANSPORTER_1"/>
    <property type="match status" value="2"/>
</dbReference>
<dbReference type="Gene3D" id="3.40.50.300">
    <property type="entry name" value="P-loop containing nucleotide triphosphate hydrolases"/>
    <property type="match status" value="2"/>
</dbReference>
<dbReference type="Proteomes" id="UP000284779">
    <property type="component" value="Unassembled WGS sequence"/>
</dbReference>
<dbReference type="PROSITE" id="PS50893">
    <property type="entry name" value="ABC_TRANSPORTER_2"/>
    <property type="match status" value="2"/>
</dbReference>
<protein>
    <submittedName>
        <fullName evidence="12">ATP-binding cassette domain-containing protein</fullName>
    </submittedName>
</protein>
<dbReference type="InterPro" id="IPR003439">
    <property type="entry name" value="ABC_transporter-like_ATP-bd"/>
</dbReference>
<dbReference type="EMBL" id="QSFD01000006">
    <property type="protein sequence ID" value="RHA18373.1"/>
    <property type="molecule type" value="Genomic_DNA"/>
</dbReference>
<comment type="subcellular location">
    <subcellularLocation>
        <location evidence="1">Cell membrane</location>
        <topology evidence="1">Peripheral membrane protein</topology>
    </subcellularLocation>
</comment>
<comment type="caution">
    <text evidence="12">The sequence shown here is derived from an EMBL/GenBank/DDBJ whole genome shotgun (WGS) entry which is preliminary data.</text>
</comment>
<evidence type="ECO:0000313" key="13">
    <source>
        <dbReference type="Proteomes" id="UP000284779"/>
    </source>
</evidence>
<dbReference type="AlphaFoldDB" id="A0A413R8A4"/>
<keyword evidence="4" id="KW-1003">Cell membrane</keyword>
<dbReference type="InterPro" id="IPR027417">
    <property type="entry name" value="P-loop_NTPase"/>
</dbReference>
<evidence type="ECO:0000256" key="1">
    <source>
        <dbReference type="ARBA" id="ARBA00004202"/>
    </source>
</evidence>
<keyword evidence="6" id="KW-0547">Nucleotide-binding</keyword>
<sequence>MEQIKIKDLTFFYNKQEKPAIENLSFNIEKGDFVVLCGKSGCGKSTLLRCLKPIIKPYGKTLGDIIFENEKLEKLSERQQAEKIGFVMQNPEHQIVTDKVWHELAFGLESLGYSTDEIQLRVTEMAEYFGITDLYYNSVNQLSGGQKQLLNLAATMVMGPEILILDEPTAQLDPIAAENFLGTLKKINDELGITVILSEHRLDNVLAYGNKVIVMDSGKIQYCGEPYKILEHNIDEDVLKLMPMATRIYYESGMEGADEKTPISISDGRRWLERLVKNGSKNVEDIEKGLDKEINENTKRNISEDINKKVIVKNDYAIKCKNVWFRYEKASPDIIKGLNFEIKKGEIFAILGGNGTGKTTTMGIISGIRKAYRGKIKINGTVSALPQNVQTLFKEETVEDELIGVSSNLIEKMELINVLKQHPYDISGGQQQKVALAKVLAKNPDILLLDEPTKAIDGIYKESLGRLMMDLKNRGKTIVMVSHDLDFCGQYADRCGLFAQGKLIGVNNVRKFFTKNKFYTTSVNKMAGRSIENAVNKEDVVCFLKAENII</sequence>
<gene>
    <name evidence="12" type="ORF">DW944_07565</name>
</gene>
<dbReference type="GO" id="GO:0016887">
    <property type="term" value="F:ATP hydrolysis activity"/>
    <property type="evidence" value="ECO:0007669"/>
    <property type="project" value="InterPro"/>
</dbReference>
<dbReference type="Pfam" id="PF00005">
    <property type="entry name" value="ABC_tran"/>
    <property type="match status" value="2"/>
</dbReference>
<evidence type="ECO:0000256" key="2">
    <source>
        <dbReference type="ARBA" id="ARBA00005417"/>
    </source>
</evidence>
<comment type="function">
    <text evidence="10">Probably part of an ABC transporter complex. Responsible for energy coupling to the transport system.</text>
</comment>
<keyword evidence="9" id="KW-0472">Membrane</keyword>
<keyword evidence="7 12" id="KW-0067">ATP-binding</keyword>
<keyword evidence="3" id="KW-0813">Transport</keyword>
<evidence type="ECO:0000256" key="7">
    <source>
        <dbReference type="ARBA" id="ARBA00022840"/>
    </source>
</evidence>
<evidence type="ECO:0000256" key="4">
    <source>
        <dbReference type="ARBA" id="ARBA00022475"/>
    </source>
</evidence>
<dbReference type="SUPFAM" id="SSF52540">
    <property type="entry name" value="P-loop containing nucleoside triphosphate hydrolases"/>
    <property type="match status" value="2"/>
</dbReference>
<dbReference type="GO" id="GO:0005524">
    <property type="term" value="F:ATP binding"/>
    <property type="evidence" value="ECO:0007669"/>
    <property type="project" value="UniProtKB-KW"/>
</dbReference>
<name>A0A413R8A4_9FIRM</name>
<evidence type="ECO:0000256" key="9">
    <source>
        <dbReference type="ARBA" id="ARBA00023136"/>
    </source>
</evidence>
<keyword evidence="5" id="KW-0677">Repeat</keyword>
<dbReference type="InterPro" id="IPR015856">
    <property type="entry name" value="ABC_transpr_CbiO/EcfA_su"/>
</dbReference>
<comment type="similarity">
    <text evidence="2">Belongs to the ABC transporter superfamily.</text>
</comment>
<dbReference type="PANTHER" id="PTHR43553">
    <property type="entry name" value="HEAVY METAL TRANSPORTER"/>
    <property type="match status" value="1"/>
</dbReference>
<evidence type="ECO:0000256" key="3">
    <source>
        <dbReference type="ARBA" id="ARBA00022448"/>
    </source>
</evidence>
<dbReference type="RefSeq" id="WP_117970699.1">
    <property type="nucleotide sequence ID" value="NZ_QSFD01000006.1"/>
</dbReference>
<evidence type="ECO:0000256" key="5">
    <source>
        <dbReference type="ARBA" id="ARBA00022737"/>
    </source>
</evidence>
<evidence type="ECO:0000313" key="12">
    <source>
        <dbReference type="EMBL" id="RHA18373.1"/>
    </source>
</evidence>
<organism evidence="12 13">
    <name type="scientific">Eubacterium ventriosum</name>
    <dbReference type="NCBI Taxonomy" id="39496"/>
    <lineage>
        <taxon>Bacteria</taxon>
        <taxon>Bacillati</taxon>
        <taxon>Bacillota</taxon>
        <taxon>Clostridia</taxon>
        <taxon>Eubacteriales</taxon>
        <taxon>Eubacteriaceae</taxon>
        <taxon>Eubacterium</taxon>
    </lineage>
</organism>
<evidence type="ECO:0000259" key="11">
    <source>
        <dbReference type="PROSITE" id="PS50893"/>
    </source>
</evidence>
<dbReference type="GO" id="GO:0042626">
    <property type="term" value="F:ATPase-coupled transmembrane transporter activity"/>
    <property type="evidence" value="ECO:0007669"/>
    <property type="project" value="TreeGrafter"/>
</dbReference>
<dbReference type="SMART" id="SM00382">
    <property type="entry name" value="AAA"/>
    <property type="match status" value="2"/>
</dbReference>
<dbReference type="GO" id="GO:0043190">
    <property type="term" value="C:ATP-binding cassette (ABC) transporter complex"/>
    <property type="evidence" value="ECO:0007669"/>
    <property type="project" value="TreeGrafter"/>
</dbReference>
<accession>A0A413R8A4</accession>